<reference evidence="2" key="1">
    <citation type="journal article" date="2021" name="Evol. Appl.">
        <title>The genome of the Pyrenean desman and the effects of bottlenecks and inbreeding on the genomic landscape of an endangered species.</title>
        <authorList>
            <person name="Escoda L."/>
            <person name="Castresana J."/>
        </authorList>
    </citation>
    <scope>NUCLEOTIDE SEQUENCE</scope>
    <source>
        <strain evidence="2">IBE-C5619</strain>
    </source>
</reference>
<organism evidence="2 3">
    <name type="scientific">Galemys pyrenaicus</name>
    <name type="common">Iberian desman</name>
    <name type="synonym">Pyrenean desman</name>
    <dbReference type="NCBI Taxonomy" id="202257"/>
    <lineage>
        <taxon>Eukaryota</taxon>
        <taxon>Metazoa</taxon>
        <taxon>Chordata</taxon>
        <taxon>Craniata</taxon>
        <taxon>Vertebrata</taxon>
        <taxon>Euteleostomi</taxon>
        <taxon>Mammalia</taxon>
        <taxon>Eutheria</taxon>
        <taxon>Laurasiatheria</taxon>
        <taxon>Eulipotyphla</taxon>
        <taxon>Talpidae</taxon>
        <taxon>Galemys</taxon>
    </lineage>
</organism>
<sequence>MSLLESKIAAHGYTGGPGRLRAGLGQVRAGLGSGLAWQLLMRGLHALHGTTASSEDVRLPVPLLPERPPAAESGEGGERPSAAGGSARLGPRRGGDGAGERGLPGLQGVIGFPGMQGPEGPPGPPGQKGDTGEPGLPGTKGTRCRPACCPLQWTLGRELELVPGRLCGRRAALPALTATDHPLRPYRAPLEPRATPGTQDCLYGIPGQDGPPGPPGIPGCNGTKGERGPLGPPGLPGFTGTPGPPGLPGMKGDPGEILGHVPGTLLKGERGFPGPPGVQGSPGLPGLQGPVGPPGYLGPPGEQGIGGPPGVPGQAHAKPKGEFATKGEKGLTGDPGYAGLPGRDGSKVSGRTASLRSLGSCPQSGRGPPGRGGWAAATPPPLGFCLATTQETWPACSRRGPAARARCSRKEAVPLVATVDPGANGASPQPRLLCRLGSQDCKASRAPQLPGAPISSTAGSSLPWTPVLSLSRGRAPSESSPLGQLACPAAAAPDRGAGAPASGPQRGPGGTLCPQKDTRRMPADTEPDPLLPLFQATRSRGSPALPASLARGGRRATKAPPVRLCRAPVEGTGPLASQDCPALRGDPATPVSSVWGGFRGGWAAGGMGCGAQGLEVDPCCPTTAHALRDGIVECQPGPPGEQGPPGSPGHPGLTGEVGEKGQKGESCLTCGTSGLRGPPGPQGPPGESGFPGQPGAKGDRGAPGRDGLEGLPVSDRLVRGRPLLLSGYDATVPGQGHRAGRAAHRVRSPLRAGCVT</sequence>
<feature type="compositionally biased region" description="Pro residues" evidence="1">
    <location>
        <begin position="636"/>
        <end position="648"/>
    </location>
</feature>
<feature type="region of interest" description="Disordered" evidence="1">
    <location>
        <begin position="52"/>
        <end position="143"/>
    </location>
</feature>
<dbReference type="GO" id="GO:0030198">
    <property type="term" value="P:extracellular matrix organization"/>
    <property type="evidence" value="ECO:0007669"/>
    <property type="project" value="TreeGrafter"/>
</dbReference>
<evidence type="ECO:0000256" key="1">
    <source>
        <dbReference type="SAM" id="MobiDB-lite"/>
    </source>
</evidence>
<feature type="region of interest" description="Disordered" evidence="1">
    <location>
        <begin position="490"/>
        <end position="526"/>
    </location>
</feature>
<comment type="caution">
    <text evidence="2">The sequence shown here is derived from an EMBL/GenBank/DDBJ whole genome shotgun (WGS) entry which is preliminary data.</text>
</comment>
<dbReference type="OrthoDB" id="9909917at2759"/>
<feature type="compositionally biased region" description="Low complexity" evidence="1">
    <location>
        <begin position="278"/>
        <end position="290"/>
    </location>
</feature>
<proteinExistence type="predicted"/>
<dbReference type="InterPro" id="IPR050149">
    <property type="entry name" value="Collagen_superfamily"/>
</dbReference>
<feature type="compositionally biased region" description="Basic residues" evidence="1">
    <location>
        <begin position="738"/>
        <end position="748"/>
    </location>
</feature>
<dbReference type="Pfam" id="PF01391">
    <property type="entry name" value="Collagen"/>
    <property type="match status" value="3"/>
</dbReference>
<feature type="region of interest" description="Disordered" evidence="1">
    <location>
        <begin position="271"/>
        <end position="375"/>
    </location>
</feature>
<accession>A0A8J6DQG7</accession>
<dbReference type="GO" id="GO:0031012">
    <property type="term" value="C:extracellular matrix"/>
    <property type="evidence" value="ECO:0007669"/>
    <property type="project" value="TreeGrafter"/>
</dbReference>
<dbReference type="Proteomes" id="UP000700334">
    <property type="component" value="Unassembled WGS sequence"/>
</dbReference>
<feature type="compositionally biased region" description="Basic and acidic residues" evidence="1">
    <location>
        <begin position="697"/>
        <end position="708"/>
    </location>
</feature>
<feature type="region of interest" description="Disordered" evidence="1">
    <location>
        <begin position="631"/>
        <end position="713"/>
    </location>
</feature>
<feature type="region of interest" description="Disordered" evidence="1">
    <location>
        <begin position="540"/>
        <end position="559"/>
    </location>
</feature>
<keyword evidence="3" id="KW-1185">Reference proteome</keyword>
<gene>
    <name evidence="2" type="ORF">J0S82_015327</name>
</gene>
<dbReference type="GO" id="GO:0005615">
    <property type="term" value="C:extracellular space"/>
    <property type="evidence" value="ECO:0007669"/>
    <property type="project" value="TreeGrafter"/>
</dbReference>
<dbReference type="InterPro" id="IPR008160">
    <property type="entry name" value="Collagen"/>
</dbReference>
<dbReference type="PANTHER" id="PTHR24023">
    <property type="entry name" value="COLLAGEN ALPHA"/>
    <property type="match status" value="1"/>
</dbReference>
<dbReference type="GO" id="GO:0030020">
    <property type="term" value="F:extracellular matrix structural constituent conferring tensile strength"/>
    <property type="evidence" value="ECO:0007669"/>
    <property type="project" value="TreeGrafter"/>
</dbReference>
<evidence type="ECO:0000313" key="2">
    <source>
        <dbReference type="EMBL" id="KAG8517044.1"/>
    </source>
</evidence>
<dbReference type="PANTHER" id="PTHR24023:SF1106">
    <property type="entry name" value="VIKING, ISOFORM A"/>
    <property type="match status" value="1"/>
</dbReference>
<dbReference type="GO" id="GO:0005581">
    <property type="term" value="C:collagen trimer"/>
    <property type="evidence" value="ECO:0007669"/>
    <property type="project" value="UniProtKB-KW"/>
</dbReference>
<feature type="compositionally biased region" description="Low complexity" evidence="1">
    <location>
        <begin position="685"/>
        <end position="694"/>
    </location>
</feature>
<feature type="compositionally biased region" description="Polar residues" evidence="1">
    <location>
        <begin position="349"/>
        <end position="363"/>
    </location>
</feature>
<feature type="region of interest" description="Disordered" evidence="1">
    <location>
        <begin position="735"/>
        <end position="756"/>
    </location>
</feature>
<dbReference type="EMBL" id="JAGFMF010011662">
    <property type="protein sequence ID" value="KAG8517044.1"/>
    <property type="molecule type" value="Genomic_DNA"/>
</dbReference>
<dbReference type="AlphaFoldDB" id="A0A8J6DQG7"/>
<keyword evidence="2" id="KW-0176">Collagen</keyword>
<name>A0A8J6DQG7_GALPY</name>
<protein>
    <submittedName>
        <fullName evidence="2">Collagen alpha-1(IV) chain</fullName>
    </submittedName>
</protein>
<feature type="compositionally biased region" description="Basic and acidic residues" evidence="1">
    <location>
        <begin position="319"/>
        <end position="331"/>
    </location>
</feature>
<evidence type="ECO:0000313" key="3">
    <source>
        <dbReference type="Proteomes" id="UP000700334"/>
    </source>
</evidence>
<feature type="compositionally biased region" description="Low complexity" evidence="1">
    <location>
        <begin position="490"/>
        <end position="504"/>
    </location>
</feature>